<keyword evidence="3" id="KW-0677">Repeat</keyword>
<dbReference type="STRING" id="1344418.A0A1D2VAB3"/>
<sequence length="1107" mass="128062">MSSYSTKNLMLLVNNYMISDDVDTDQVAIDSISNLSNLLATKKLSLLFLVQNLGDYLTNEQDLIALKSINCLSSVLLTLSSLNPSILSPSEINHLLKFFISKFEKINSFKFILISLNSLIKMDNFNFSNTELILNNFNDNYNSKNFNASIRYQAFQILKLILDKYLQKIISISRFNDLFVNSFISMVSGEKDPRNLILSFNISQLILLNFKNLNVFKESLFDVTFCYFPISFKTPKNDPYKITSDQLKFQLSTSLTSNPILIDDLYPNLFDKLTTTSSVVKSDILNVLELSIQKFPIEIINQNWIQIWDALKFEILYNDLNILDKYTKEAQDEKNAILNILNLFKSILSKFSKNDEFKLNFLNHIFNELSKNITTPDEKLSKQSFLILSELAQVDRFSFNFIIKNSLPQLFTQVDKNLSVVKQKLIISHLSYFLNSYKTLFNDSDLSIINDGSIELFKFKDDIIILLSQALISSSDIEISLKALALEKISLLMSLSDFLTLEEHKSFVQYFIELLLTSQYKSDSQVYKTIINSLVYISNNIRLSSLIIETVFPLLISLLPDTPDQSINIKGKINFKTKEDILLILSLLSSENNELLHLLFTRLLNRISILLNDENLNYNKKNYNYAILLLNVIYNTLTNFLANERKTGTFIKMDTYLNSFLPKLITLTLKPYKNISNNQFIELSSRISFLIILNCKITNHQSLLIDFFNIFIHQRPSIFFMMNIDNIKAINVIEKPSKSINIFANLVASIDFKTTKIPNLEDEKNYDISLTKILNLLISCYLKVPEKSVYKRLGYLKTISLLVDKWFKLQPNDLDVLKLLKLMELYSWITKGLLIKNDTSSLKYVGYLIELLKKSSKCKLISLPCCKLFDILLNEDFIFKNYEFISNSNNETPKLFLTKRLSKIFNINIKSLYKQKLFEFIIPKLVENYESIPTSDSNINGESYFEKINYLVALSFILKYVEPSIFGIHLNKIFPLLLQSIKLNDKNAKVAALKTIDSTISECPDLIKKHLPVLVSLLIDCITDDPFKKSAGKNKVNYNSEEVRYFAIKCLKGFTQNIEIRELYPYSEGIIRNLVRSLDDKKRKVRKIAIDCRQEYFEIFTLNKDED</sequence>
<dbReference type="GO" id="GO:0051604">
    <property type="term" value="P:protein maturation"/>
    <property type="evidence" value="ECO:0007669"/>
    <property type="project" value="UniProtKB-UniRule"/>
</dbReference>
<dbReference type="Pfam" id="PF14500">
    <property type="entry name" value="MMS19_N"/>
    <property type="match status" value="1"/>
</dbReference>
<dbReference type="RefSeq" id="XP_020044704.1">
    <property type="nucleotide sequence ID" value="XM_020191300.1"/>
</dbReference>
<comment type="function">
    <text evidence="5">Key component of the cytosolic iron-sulfur protein assembly (CIA) complex, a multiprotein complex that mediates the incorporation of iron-sulfur cluster into apoproteins specifically involved in DNA metabolism and genomic integrity. In the CIA complex, MMS19 acts as an adapter between early-acting CIA components and a subset of cellular target iron-sulfur proteins.</text>
</comment>
<keyword evidence="5" id="KW-0227">DNA damage</keyword>
<dbReference type="EMBL" id="KV454492">
    <property type="protein sequence ID" value="ODV58397.1"/>
    <property type="molecule type" value="Genomic_DNA"/>
</dbReference>
<dbReference type="InterPro" id="IPR011989">
    <property type="entry name" value="ARM-like"/>
</dbReference>
<dbReference type="Proteomes" id="UP000095038">
    <property type="component" value="Unassembled WGS sequence"/>
</dbReference>
<evidence type="ECO:0000313" key="8">
    <source>
        <dbReference type="EMBL" id="ODV58397.1"/>
    </source>
</evidence>
<comment type="subcellular location">
    <subcellularLocation>
        <location evidence="1 5">Nucleus</location>
    </subcellularLocation>
</comment>
<dbReference type="InterPro" id="IPR029240">
    <property type="entry name" value="MMS19_N"/>
</dbReference>
<feature type="domain" description="MMS19 C-terminal" evidence="6">
    <location>
        <begin position="581"/>
        <end position="1053"/>
    </location>
</feature>
<dbReference type="GO" id="GO:0097361">
    <property type="term" value="C:cytosolic [4Fe-4S] assembly targeting complex"/>
    <property type="evidence" value="ECO:0007669"/>
    <property type="project" value="UniProtKB-UniRule"/>
</dbReference>
<evidence type="ECO:0000256" key="1">
    <source>
        <dbReference type="ARBA" id="ARBA00004123"/>
    </source>
</evidence>
<dbReference type="GO" id="GO:0016226">
    <property type="term" value="P:iron-sulfur cluster assembly"/>
    <property type="evidence" value="ECO:0007669"/>
    <property type="project" value="UniProtKB-UniRule"/>
</dbReference>
<dbReference type="GeneID" id="30964936"/>
<dbReference type="GO" id="GO:0006281">
    <property type="term" value="P:DNA repair"/>
    <property type="evidence" value="ECO:0007669"/>
    <property type="project" value="UniProtKB-UniRule"/>
</dbReference>
<evidence type="ECO:0000259" key="7">
    <source>
        <dbReference type="Pfam" id="PF14500"/>
    </source>
</evidence>
<evidence type="ECO:0000256" key="2">
    <source>
        <dbReference type="ARBA" id="ARBA00009340"/>
    </source>
</evidence>
<keyword evidence="9" id="KW-1185">Reference proteome</keyword>
<dbReference type="AlphaFoldDB" id="A0A1D2VAB3"/>
<evidence type="ECO:0000313" key="9">
    <source>
        <dbReference type="Proteomes" id="UP000095038"/>
    </source>
</evidence>
<comment type="similarity">
    <text evidence="2 5">Belongs to the MET18/MMS19 family.</text>
</comment>
<evidence type="ECO:0000256" key="4">
    <source>
        <dbReference type="ARBA" id="ARBA00023242"/>
    </source>
</evidence>
<keyword evidence="4 5" id="KW-0539">Nucleus</keyword>
<organism evidence="8 9">
    <name type="scientific">Ascoidea rubescens DSM 1968</name>
    <dbReference type="NCBI Taxonomy" id="1344418"/>
    <lineage>
        <taxon>Eukaryota</taxon>
        <taxon>Fungi</taxon>
        <taxon>Dikarya</taxon>
        <taxon>Ascomycota</taxon>
        <taxon>Saccharomycotina</taxon>
        <taxon>Saccharomycetes</taxon>
        <taxon>Ascoideaceae</taxon>
        <taxon>Ascoidea</taxon>
    </lineage>
</organism>
<dbReference type="InterPro" id="IPR016024">
    <property type="entry name" value="ARM-type_fold"/>
</dbReference>
<dbReference type="GO" id="GO:0005634">
    <property type="term" value="C:nucleus"/>
    <property type="evidence" value="ECO:0007669"/>
    <property type="project" value="UniProtKB-SubCell"/>
</dbReference>
<evidence type="ECO:0000259" key="6">
    <source>
        <dbReference type="Pfam" id="PF12460"/>
    </source>
</evidence>
<gene>
    <name evidence="8" type="ORF">ASCRUDRAFT_62313</name>
</gene>
<dbReference type="InterPro" id="IPR039920">
    <property type="entry name" value="MMS19"/>
</dbReference>
<evidence type="ECO:0000256" key="3">
    <source>
        <dbReference type="ARBA" id="ARBA00022737"/>
    </source>
</evidence>
<protein>
    <recommendedName>
        <fullName evidence="5">MMS19 nucleotide excision repair protein</fullName>
    </recommendedName>
</protein>
<keyword evidence="5" id="KW-0234">DNA repair</keyword>
<dbReference type="PANTHER" id="PTHR12891">
    <property type="entry name" value="DNA REPAIR/TRANSCRIPTION PROTEIN MET18/MMS19"/>
    <property type="match status" value="1"/>
</dbReference>
<dbReference type="OrthoDB" id="342900at2759"/>
<dbReference type="InParanoid" id="A0A1D2VAB3"/>
<dbReference type="Pfam" id="PF12460">
    <property type="entry name" value="MMS19_C"/>
    <property type="match status" value="1"/>
</dbReference>
<dbReference type="FunCoup" id="A0A1D2VAB3">
    <property type="interactions" value="989"/>
</dbReference>
<dbReference type="PANTHER" id="PTHR12891:SF0">
    <property type="entry name" value="MMS19 NUCLEOTIDE EXCISION REPAIR PROTEIN HOMOLOG"/>
    <property type="match status" value="1"/>
</dbReference>
<feature type="domain" description="MMS19 N-terminal" evidence="7">
    <location>
        <begin position="50"/>
        <end position="316"/>
    </location>
</feature>
<proteinExistence type="inferred from homology"/>
<accession>A0A1D2VAB3</accession>
<dbReference type="InterPro" id="IPR024687">
    <property type="entry name" value="MMS19_C"/>
</dbReference>
<reference evidence="9" key="1">
    <citation type="submission" date="2016-05" db="EMBL/GenBank/DDBJ databases">
        <title>Comparative genomics of biotechnologically important yeasts.</title>
        <authorList>
            <consortium name="DOE Joint Genome Institute"/>
            <person name="Riley R."/>
            <person name="Haridas S."/>
            <person name="Wolfe K.H."/>
            <person name="Lopes M.R."/>
            <person name="Hittinger C.T."/>
            <person name="Goker M."/>
            <person name="Salamov A."/>
            <person name="Wisecaver J."/>
            <person name="Long T.M."/>
            <person name="Aerts A.L."/>
            <person name="Barry K."/>
            <person name="Choi C."/>
            <person name="Clum A."/>
            <person name="Coughlan A.Y."/>
            <person name="Deshpande S."/>
            <person name="Douglass A.P."/>
            <person name="Hanson S.J."/>
            <person name="Klenk H.-P."/>
            <person name="Labutti K."/>
            <person name="Lapidus A."/>
            <person name="Lindquist E."/>
            <person name="Lipzen A."/>
            <person name="Meier-Kolthoff J.P."/>
            <person name="Ohm R.A."/>
            <person name="Otillar R.P."/>
            <person name="Pangilinan J."/>
            <person name="Peng Y."/>
            <person name="Rokas A."/>
            <person name="Rosa C.A."/>
            <person name="Scheuner C."/>
            <person name="Sibirny A.A."/>
            <person name="Slot J.C."/>
            <person name="Stielow J.B."/>
            <person name="Sun H."/>
            <person name="Kurtzman C.P."/>
            <person name="Blackwell M."/>
            <person name="Grigoriev I.V."/>
            <person name="Jeffries T.W."/>
        </authorList>
    </citation>
    <scope>NUCLEOTIDE SEQUENCE [LARGE SCALE GENOMIC DNA]</scope>
    <source>
        <strain evidence="9">DSM 1968</strain>
    </source>
</reference>
<name>A0A1D2VAB3_9ASCO</name>
<evidence type="ECO:0000256" key="5">
    <source>
        <dbReference type="RuleBase" id="RU367072"/>
    </source>
</evidence>
<dbReference type="SUPFAM" id="SSF48371">
    <property type="entry name" value="ARM repeat"/>
    <property type="match status" value="1"/>
</dbReference>
<dbReference type="Gene3D" id="1.25.10.10">
    <property type="entry name" value="Leucine-rich Repeat Variant"/>
    <property type="match status" value="1"/>
</dbReference>